<dbReference type="Pfam" id="PF00005">
    <property type="entry name" value="ABC_tran"/>
    <property type="match status" value="2"/>
</dbReference>
<sequence>MSTNTENILLSIRDLVIEFRTKGKKFKAVKEASFDIHKGEIFGIVGESGSGKTTIGRAIVGVQPIKDGAIYMNDTIVGGKPTSLYTLNKDIAKKIHSMLIKADMTSKELDRTLEALKDIYYFYKDQNKLLDIKELKSKLKDSKIKYVKDISLNNLKDINRIIKNQDRMIKFTTNLNAYIPEISKKLEKSVLSKIIETKEAVLDLKEFATNVYNCIEEILNLRGKFIANKNKDIEAFFTAIFKQWNTLVENHKDYLKKIKWVSDMQYQSYALSAPKSKRESFINYYNKLIYIKRDEFWKVCVNQLNILKNQGIDESDENFKKLSYYIQDFWSNKNFNTNASKKILSLLSEGHPIDERIVSLGNKLKNTDFERNLKNLIDNNATLSKKELKDLSKELEQIKKIIQKNIVKDKELIESFYKWKDIQNPYSEEEVDSFIELTEFLELPSIDEFVKNSFLFAGQTKKEKRKNRRNIQMIFQDPGSSLNDRMAIEEIIAEGMENFPELYKGDEARERFLKEHNEQNPHDQLTMEQVTHSMVKKHIILNLVKSVGLLPEHLSRYPHEFSGGQRQRVGIARSLAMRPQLIVADEPISALDVSIRAQVLNLFKKFQELLDLTFIFVAHDLSVVRYIADRIAVIYHGQIVELAPAEELFSNPLHPYTKALLSAIPIPEPELAKETKLQLYEPEKEHFDYIFELPYFKEILPGHFVWANSREIRKIKSKLKNRERS</sequence>
<dbReference type="GO" id="GO:0015833">
    <property type="term" value="P:peptide transport"/>
    <property type="evidence" value="ECO:0007669"/>
    <property type="project" value="InterPro"/>
</dbReference>
<keyword evidence="4 7" id="KW-0067">ATP-binding</keyword>
<evidence type="ECO:0000256" key="3">
    <source>
        <dbReference type="ARBA" id="ARBA00022741"/>
    </source>
</evidence>
<dbReference type="InterPro" id="IPR013563">
    <property type="entry name" value="Oligopep_ABC_C"/>
</dbReference>
<dbReference type="NCBIfam" id="NF043078">
    <property type="entry name" value="MMSYN1_0168"/>
    <property type="match status" value="1"/>
</dbReference>
<reference evidence="7 8" key="1">
    <citation type="journal article" date="2014" name="Genome Announc.">
        <title>Complete Genome Sequence of Spiroplasma apis B31T (ATCC 33834), a Bacterium Associated with May Disease of Honeybees (Apis mellifera).</title>
        <authorList>
            <person name="Ku C."/>
            <person name="Lo W.S."/>
            <person name="Chen L.L."/>
            <person name="Kuo C.H."/>
        </authorList>
    </citation>
    <scope>NUCLEOTIDE SEQUENCE [LARGE SCALE GENOMIC DNA]</scope>
    <source>
        <strain evidence="7">B31</strain>
    </source>
</reference>
<dbReference type="eggNOG" id="COG4608">
    <property type="taxonomic scope" value="Bacteria"/>
</dbReference>
<protein>
    <submittedName>
        <fullName evidence="7">Oligopeptide ABC transporter ATP-binding protein</fullName>
    </submittedName>
</protein>
<dbReference type="PATRIC" id="fig|1276258.3.peg.754"/>
<keyword evidence="2" id="KW-0813">Transport</keyword>
<evidence type="ECO:0000256" key="5">
    <source>
        <dbReference type="SAM" id="Coils"/>
    </source>
</evidence>
<dbReference type="PROSITE" id="PS00211">
    <property type="entry name" value="ABC_TRANSPORTER_1"/>
    <property type="match status" value="1"/>
</dbReference>
<dbReference type="KEGG" id="sapi:SAPIS_v1c07410"/>
<keyword evidence="3" id="KW-0547">Nucleotide-binding</keyword>
<name>V5RKG1_SPIAP</name>
<dbReference type="InterPro" id="IPR027417">
    <property type="entry name" value="P-loop_NTPase"/>
</dbReference>
<dbReference type="GO" id="GO:0016887">
    <property type="term" value="F:ATP hydrolysis activity"/>
    <property type="evidence" value="ECO:0007669"/>
    <property type="project" value="InterPro"/>
</dbReference>
<keyword evidence="5" id="KW-0175">Coiled coil</keyword>
<evidence type="ECO:0000256" key="2">
    <source>
        <dbReference type="ARBA" id="ARBA00022448"/>
    </source>
</evidence>
<dbReference type="RefSeq" id="WP_023789820.1">
    <property type="nucleotide sequence ID" value="NC_022998.1"/>
</dbReference>
<dbReference type="PANTHER" id="PTHR43776">
    <property type="entry name" value="TRANSPORT ATP-BINDING PROTEIN"/>
    <property type="match status" value="1"/>
</dbReference>
<evidence type="ECO:0000313" key="8">
    <source>
        <dbReference type="Proteomes" id="UP000018550"/>
    </source>
</evidence>
<dbReference type="Pfam" id="PF08352">
    <property type="entry name" value="oligo_HPY"/>
    <property type="match status" value="1"/>
</dbReference>
<dbReference type="InterPro" id="IPR003593">
    <property type="entry name" value="AAA+_ATPase"/>
</dbReference>
<gene>
    <name evidence="7" type="primary">oppF</name>
    <name evidence="7" type="ORF">SAPIS_v1c07410</name>
</gene>
<evidence type="ECO:0000256" key="4">
    <source>
        <dbReference type="ARBA" id="ARBA00022840"/>
    </source>
</evidence>
<dbReference type="HOGENOM" id="CLU_000604_73_4_14"/>
<dbReference type="OrthoDB" id="9779287at2"/>
<evidence type="ECO:0000259" key="6">
    <source>
        <dbReference type="PROSITE" id="PS50893"/>
    </source>
</evidence>
<dbReference type="GO" id="GO:0055085">
    <property type="term" value="P:transmembrane transport"/>
    <property type="evidence" value="ECO:0007669"/>
    <property type="project" value="UniProtKB-ARBA"/>
</dbReference>
<feature type="coiled-coil region" evidence="5">
    <location>
        <begin position="366"/>
        <end position="405"/>
    </location>
</feature>
<dbReference type="STRING" id="1276258.SAPIS_v1c07410"/>
<dbReference type="InterPro" id="IPR050319">
    <property type="entry name" value="ABC_transp_ATP-bind"/>
</dbReference>
<organism evidence="7 8">
    <name type="scientific">Spiroplasma apis B31</name>
    <dbReference type="NCBI Taxonomy" id="1276258"/>
    <lineage>
        <taxon>Bacteria</taxon>
        <taxon>Bacillati</taxon>
        <taxon>Mycoplasmatota</taxon>
        <taxon>Mollicutes</taxon>
        <taxon>Entomoplasmatales</taxon>
        <taxon>Spiroplasmataceae</taxon>
        <taxon>Spiroplasma</taxon>
    </lineage>
</organism>
<proteinExistence type="inferred from homology"/>
<dbReference type="Proteomes" id="UP000018550">
    <property type="component" value="Chromosome"/>
</dbReference>
<dbReference type="SMART" id="SM00382">
    <property type="entry name" value="AAA"/>
    <property type="match status" value="1"/>
</dbReference>
<dbReference type="CDD" id="cd03257">
    <property type="entry name" value="ABC_NikE_OppD_transporters"/>
    <property type="match status" value="1"/>
</dbReference>
<feature type="domain" description="ABC transporter" evidence="6">
    <location>
        <begin position="10"/>
        <end position="661"/>
    </location>
</feature>
<dbReference type="PROSITE" id="PS50893">
    <property type="entry name" value="ABC_TRANSPORTER_2"/>
    <property type="match status" value="1"/>
</dbReference>
<evidence type="ECO:0000313" key="7">
    <source>
        <dbReference type="EMBL" id="AHB36586.1"/>
    </source>
</evidence>
<comment type="similarity">
    <text evidence="1">Belongs to the ABC transporter superfamily.</text>
</comment>
<dbReference type="PANTHER" id="PTHR43776:SF7">
    <property type="entry name" value="D,D-DIPEPTIDE TRANSPORT ATP-BINDING PROTEIN DDPF-RELATED"/>
    <property type="match status" value="1"/>
</dbReference>
<dbReference type="Gene3D" id="3.40.50.300">
    <property type="entry name" value="P-loop containing nucleotide triphosphate hydrolases"/>
    <property type="match status" value="2"/>
</dbReference>
<dbReference type="InterPro" id="IPR017871">
    <property type="entry name" value="ABC_transporter-like_CS"/>
</dbReference>
<dbReference type="EMBL" id="CP006682">
    <property type="protein sequence ID" value="AHB36586.1"/>
    <property type="molecule type" value="Genomic_DNA"/>
</dbReference>
<keyword evidence="8" id="KW-1185">Reference proteome</keyword>
<dbReference type="AlphaFoldDB" id="V5RKG1"/>
<accession>V5RKG1</accession>
<dbReference type="GO" id="GO:0005524">
    <property type="term" value="F:ATP binding"/>
    <property type="evidence" value="ECO:0007669"/>
    <property type="project" value="UniProtKB-KW"/>
</dbReference>
<dbReference type="SUPFAM" id="SSF52540">
    <property type="entry name" value="P-loop containing nucleoside triphosphate hydrolases"/>
    <property type="match status" value="2"/>
</dbReference>
<evidence type="ECO:0000256" key="1">
    <source>
        <dbReference type="ARBA" id="ARBA00005417"/>
    </source>
</evidence>
<dbReference type="InterPro" id="IPR003439">
    <property type="entry name" value="ABC_transporter-like_ATP-bd"/>
</dbReference>